<name>U2V119_9ACTN</name>
<dbReference type="EMBL" id="AWEZ01000067">
    <property type="protein sequence ID" value="ERL06381.1"/>
    <property type="molecule type" value="Genomic_DNA"/>
</dbReference>
<protein>
    <recommendedName>
        <fullName evidence="3">Toxin</fullName>
    </recommendedName>
</protein>
<dbReference type="OrthoDB" id="3237719at2"/>
<evidence type="ECO:0000313" key="1">
    <source>
        <dbReference type="EMBL" id="ERL06381.1"/>
    </source>
</evidence>
<evidence type="ECO:0008006" key="3">
    <source>
        <dbReference type="Google" id="ProtNLM"/>
    </source>
</evidence>
<comment type="caution">
    <text evidence="1">The sequence shown here is derived from an EMBL/GenBank/DDBJ whole genome shotgun (WGS) entry which is preliminary data.</text>
</comment>
<dbReference type="STRING" id="1125712.HMPREF1316_1272"/>
<accession>U2V119</accession>
<proteinExistence type="predicted"/>
<dbReference type="AlphaFoldDB" id="U2V119"/>
<organism evidence="1 2">
    <name type="scientific">Olsenella profusa F0195</name>
    <dbReference type="NCBI Taxonomy" id="1125712"/>
    <lineage>
        <taxon>Bacteria</taxon>
        <taxon>Bacillati</taxon>
        <taxon>Actinomycetota</taxon>
        <taxon>Coriobacteriia</taxon>
        <taxon>Coriobacteriales</taxon>
        <taxon>Atopobiaceae</taxon>
        <taxon>Olsenella</taxon>
    </lineage>
</organism>
<gene>
    <name evidence="1" type="ORF">HMPREF1316_1272</name>
</gene>
<keyword evidence="2" id="KW-1185">Reference proteome</keyword>
<sequence>MEPEIHPNALKHLSRGEVLQAWGSVAKCIMRESPQEPPRWLLVGWLDDGRDVELIAVETVSGWLVIHAMAPVQGKFAREIEAAERRSR</sequence>
<evidence type="ECO:0000313" key="2">
    <source>
        <dbReference type="Proteomes" id="UP000016638"/>
    </source>
</evidence>
<reference evidence="1 2" key="1">
    <citation type="submission" date="2013-08" db="EMBL/GenBank/DDBJ databases">
        <authorList>
            <person name="Durkin A.S."/>
            <person name="Haft D.R."/>
            <person name="McCorrison J."/>
            <person name="Torralba M."/>
            <person name="Gillis M."/>
            <person name="Haft D.H."/>
            <person name="Methe B."/>
            <person name="Sutton G."/>
            <person name="Nelson K.E."/>
        </authorList>
    </citation>
    <scope>NUCLEOTIDE SEQUENCE [LARGE SCALE GENOMIC DNA]</scope>
    <source>
        <strain evidence="1 2">F0195</strain>
    </source>
</reference>
<dbReference type="Proteomes" id="UP000016638">
    <property type="component" value="Unassembled WGS sequence"/>
</dbReference>
<dbReference type="RefSeq" id="WP_021727154.1">
    <property type="nucleotide sequence ID" value="NZ_AWEZ01000067.1"/>
</dbReference>